<reference evidence="2" key="2">
    <citation type="submission" date="2022-06" db="UniProtKB">
        <authorList>
            <consortium name="EnsemblMetazoa"/>
        </authorList>
    </citation>
    <scope>IDENTIFICATION</scope>
    <source>
        <strain evidence="2">DF5081</strain>
    </source>
</reference>
<evidence type="ECO:0000313" key="2">
    <source>
        <dbReference type="EnsemblMetazoa" id="CJA32752.1"/>
    </source>
</evidence>
<protein>
    <submittedName>
        <fullName evidence="2">Uncharacterized protein</fullName>
    </submittedName>
</protein>
<evidence type="ECO:0000313" key="3">
    <source>
        <dbReference type="Proteomes" id="UP000005237"/>
    </source>
</evidence>
<reference evidence="3" key="1">
    <citation type="submission" date="2010-08" db="EMBL/GenBank/DDBJ databases">
        <authorList>
            <consortium name="Caenorhabditis japonica Sequencing Consortium"/>
            <person name="Wilson R.K."/>
        </authorList>
    </citation>
    <scope>NUCLEOTIDE SEQUENCE [LARGE SCALE GENOMIC DNA]</scope>
    <source>
        <strain evidence="3">DF5081</strain>
    </source>
</reference>
<feature type="chain" id="PRO_5035883399" evidence="1">
    <location>
        <begin position="27"/>
        <end position="72"/>
    </location>
</feature>
<dbReference type="EnsemblMetazoa" id="CJA32752.1">
    <property type="protein sequence ID" value="CJA32752.1"/>
    <property type="gene ID" value="WBGene00208599"/>
</dbReference>
<dbReference type="AlphaFoldDB" id="A0A8R1ILF6"/>
<organism evidence="2 3">
    <name type="scientific">Caenorhabditis japonica</name>
    <dbReference type="NCBI Taxonomy" id="281687"/>
    <lineage>
        <taxon>Eukaryota</taxon>
        <taxon>Metazoa</taxon>
        <taxon>Ecdysozoa</taxon>
        <taxon>Nematoda</taxon>
        <taxon>Chromadorea</taxon>
        <taxon>Rhabditida</taxon>
        <taxon>Rhabditina</taxon>
        <taxon>Rhabditomorpha</taxon>
        <taxon>Rhabditoidea</taxon>
        <taxon>Rhabditidae</taxon>
        <taxon>Peloderinae</taxon>
        <taxon>Caenorhabditis</taxon>
    </lineage>
</organism>
<proteinExistence type="predicted"/>
<keyword evidence="3" id="KW-1185">Reference proteome</keyword>
<accession>A0A8R1ILF6</accession>
<feature type="signal peptide" evidence="1">
    <location>
        <begin position="1"/>
        <end position="26"/>
    </location>
</feature>
<dbReference type="Proteomes" id="UP000005237">
    <property type="component" value="Unassembled WGS sequence"/>
</dbReference>
<sequence length="72" mass="7942">MFIRFSSLLFVAITIVFFSSFPASHAQISTEIVSAPGGVNLTCNTAQDCVHPLMTNEISKCVDGKCKWFIRD</sequence>
<evidence type="ECO:0000256" key="1">
    <source>
        <dbReference type="SAM" id="SignalP"/>
    </source>
</evidence>
<name>A0A8R1ILF6_CAEJA</name>
<keyword evidence="1" id="KW-0732">Signal</keyword>